<feature type="domain" description="GED" evidence="9">
    <location>
        <begin position="869"/>
        <end position="957"/>
    </location>
</feature>
<comment type="similarity">
    <text evidence="7">Belongs to the TRAFAC class dynamin-like GTPase superfamily. Dynamin/Fzo/YdjA family.</text>
</comment>
<dbReference type="GO" id="GO:0005737">
    <property type="term" value="C:cytoplasm"/>
    <property type="evidence" value="ECO:0007669"/>
    <property type="project" value="UniProtKB-SubCell"/>
</dbReference>
<evidence type="ECO:0000256" key="8">
    <source>
        <dbReference type="SAM" id="MobiDB-lite"/>
    </source>
</evidence>
<accession>A0AA41MKL9</accession>
<dbReference type="Pfam" id="PF15711">
    <property type="entry name" value="ILEI"/>
    <property type="match status" value="1"/>
</dbReference>
<dbReference type="PROSITE" id="PS52031">
    <property type="entry name" value="GG_LECTIN"/>
    <property type="match status" value="1"/>
</dbReference>
<dbReference type="PROSITE" id="PS51718">
    <property type="entry name" value="G_DYNAMIN_2"/>
    <property type="match status" value="1"/>
</dbReference>
<keyword evidence="3 6" id="KW-0430">Lectin</keyword>
<dbReference type="InterPro" id="IPR030381">
    <property type="entry name" value="G_DYNAMIN_dom"/>
</dbReference>
<keyword evidence="4 7" id="KW-0547">Nucleotide-binding</keyword>
<gene>
    <name evidence="11" type="ORF">SUZIE_123200</name>
</gene>
<dbReference type="EMBL" id="JAATJV010206189">
    <property type="protein sequence ID" value="MBZ3873492.1"/>
    <property type="molecule type" value="Genomic_DNA"/>
</dbReference>
<evidence type="ECO:0000259" key="10">
    <source>
        <dbReference type="PROSITE" id="PS51718"/>
    </source>
</evidence>
<dbReference type="GO" id="GO:0005874">
    <property type="term" value="C:microtubule"/>
    <property type="evidence" value="ECO:0007669"/>
    <property type="project" value="TreeGrafter"/>
</dbReference>
<dbReference type="PANTHER" id="PTHR11566">
    <property type="entry name" value="DYNAMIN"/>
    <property type="match status" value="1"/>
</dbReference>
<dbReference type="Proteomes" id="UP001166674">
    <property type="component" value="Unassembled WGS sequence"/>
</dbReference>
<evidence type="ECO:0000259" key="9">
    <source>
        <dbReference type="PROSITE" id="PS51388"/>
    </source>
</evidence>
<dbReference type="GO" id="GO:0051607">
    <property type="term" value="P:defense response to virus"/>
    <property type="evidence" value="ECO:0007669"/>
    <property type="project" value="TreeGrafter"/>
</dbReference>
<dbReference type="InterPro" id="IPR020850">
    <property type="entry name" value="GED_dom"/>
</dbReference>
<dbReference type="FunFam" id="1.20.120.1240:FF:000007">
    <property type="entry name" value="Interferon-induced GTP-binding protein Mx1"/>
    <property type="match status" value="1"/>
</dbReference>
<dbReference type="Pfam" id="PF01031">
    <property type="entry name" value="Dynamin_M"/>
    <property type="match status" value="2"/>
</dbReference>
<dbReference type="GO" id="GO:0005634">
    <property type="term" value="C:nucleus"/>
    <property type="evidence" value="ECO:0007669"/>
    <property type="project" value="TreeGrafter"/>
</dbReference>
<evidence type="ECO:0000313" key="12">
    <source>
        <dbReference type="Proteomes" id="UP001166674"/>
    </source>
</evidence>
<dbReference type="InterPro" id="IPR039477">
    <property type="entry name" value="ILEI/PANDER_dom"/>
</dbReference>
<evidence type="ECO:0000256" key="5">
    <source>
        <dbReference type="ARBA" id="ARBA00023134"/>
    </source>
</evidence>
<dbReference type="InterPro" id="IPR001401">
    <property type="entry name" value="Dynamin_GTPase"/>
</dbReference>
<dbReference type="InterPro" id="IPR019762">
    <property type="entry name" value="Dynamin_GTPase_CS"/>
</dbReference>
<dbReference type="GO" id="GO:0031623">
    <property type="term" value="P:receptor internalization"/>
    <property type="evidence" value="ECO:0007669"/>
    <property type="project" value="TreeGrafter"/>
</dbReference>
<dbReference type="GO" id="GO:0016185">
    <property type="term" value="P:synaptic vesicle budding from presynaptic endocytic zone membrane"/>
    <property type="evidence" value="ECO:0007669"/>
    <property type="project" value="TreeGrafter"/>
</dbReference>
<dbReference type="PANTHER" id="PTHR11566:SF217">
    <property type="entry name" value="INTERFERON-INDUCED GTP-BINDING PROTEIN MX1"/>
    <property type="match status" value="1"/>
</dbReference>
<feature type="region of interest" description="Disordered" evidence="8">
    <location>
        <begin position="843"/>
        <end position="866"/>
    </location>
</feature>
<dbReference type="AlphaFoldDB" id="A0AA41MKL9"/>
<dbReference type="Gene3D" id="1.20.120.1240">
    <property type="entry name" value="Dynamin, middle domain"/>
    <property type="match status" value="2"/>
</dbReference>
<evidence type="ECO:0000256" key="4">
    <source>
        <dbReference type="ARBA" id="ARBA00022741"/>
    </source>
</evidence>
<dbReference type="Pfam" id="PF02212">
    <property type="entry name" value="GED"/>
    <property type="match status" value="1"/>
</dbReference>
<dbReference type="GO" id="GO:0005525">
    <property type="term" value="F:GTP binding"/>
    <property type="evidence" value="ECO:0007669"/>
    <property type="project" value="UniProtKB-KW"/>
</dbReference>
<organism evidence="11 12">
    <name type="scientific">Sciurus carolinensis</name>
    <name type="common">Eastern gray squirrel</name>
    <dbReference type="NCBI Taxonomy" id="30640"/>
    <lineage>
        <taxon>Eukaryota</taxon>
        <taxon>Metazoa</taxon>
        <taxon>Chordata</taxon>
        <taxon>Craniata</taxon>
        <taxon>Vertebrata</taxon>
        <taxon>Euteleostomi</taxon>
        <taxon>Mammalia</taxon>
        <taxon>Eutheria</taxon>
        <taxon>Euarchontoglires</taxon>
        <taxon>Glires</taxon>
        <taxon>Rodentia</taxon>
        <taxon>Sciuromorpha</taxon>
        <taxon>Sciuridae</taxon>
        <taxon>Sciurinae</taxon>
        <taxon>Sciurini</taxon>
        <taxon>Sciurus</taxon>
    </lineage>
</organism>
<protein>
    <submittedName>
        <fullName evidence="11">Interferon-induced GTP-binding protein Mx1</fullName>
    </submittedName>
</protein>
<feature type="domain" description="Dynamin-type G" evidence="10">
    <location>
        <begin position="220"/>
        <end position="493"/>
    </location>
</feature>
<dbReference type="PROSITE" id="PS00410">
    <property type="entry name" value="G_DYNAMIN_1"/>
    <property type="match status" value="1"/>
</dbReference>
<dbReference type="GO" id="GO:0098793">
    <property type="term" value="C:presynapse"/>
    <property type="evidence" value="ECO:0007669"/>
    <property type="project" value="GOC"/>
</dbReference>
<dbReference type="SMART" id="SM00302">
    <property type="entry name" value="GED"/>
    <property type="match status" value="1"/>
</dbReference>
<dbReference type="InterPro" id="IPR027417">
    <property type="entry name" value="P-loop_NTPase"/>
</dbReference>
<evidence type="ECO:0000256" key="1">
    <source>
        <dbReference type="ARBA" id="ARBA00004496"/>
    </source>
</evidence>
<dbReference type="GO" id="GO:0030246">
    <property type="term" value="F:carbohydrate binding"/>
    <property type="evidence" value="ECO:0007669"/>
    <property type="project" value="UniProtKB-UniRule"/>
</dbReference>
<feature type="compositionally biased region" description="Basic and acidic residues" evidence="8">
    <location>
        <begin position="647"/>
        <end position="657"/>
    </location>
</feature>
<dbReference type="PRINTS" id="PR00195">
    <property type="entry name" value="DYNAMIN"/>
</dbReference>
<feature type="compositionally biased region" description="Basic and acidic residues" evidence="8">
    <location>
        <begin position="844"/>
        <end position="854"/>
    </location>
</feature>
<dbReference type="Pfam" id="PF00350">
    <property type="entry name" value="Dynamin_N"/>
    <property type="match status" value="1"/>
</dbReference>
<name>A0AA41MKL9_SCICA</name>
<evidence type="ECO:0000256" key="6">
    <source>
        <dbReference type="PROSITE-ProRule" id="PRU01375"/>
    </source>
</evidence>
<feature type="region of interest" description="Disordered" evidence="8">
    <location>
        <begin position="635"/>
        <end position="667"/>
    </location>
</feature>
<keyword evidence="12" id="KW-1185">Reference proteome</keyword>
<dbReference type="InterPro" id="IPR022812">
    <property type="entry name" value="Dynamin"/>
</dbReference>
<evidence type="ECO:0000256" key="7">
    <source>
        <dbReference type="RuleBase" id="RU003932"/>
    </source>
</evidence>
<dbReference type="Gene3D" id="3.40.50.300">
    <property type="entry name" value="P-loop containing nucleotide triphosphate hydrolases"/>
    <property type="match status" value="1"/>
</dbReference>
<dbReference type="FunFam" id="3.40.50.300:FF:000621">
    <property type="entry name" value="Interferon-induced GTP-binding protein Mx1"/>
    <property type="match status" value="1"/>
</dbReference>
<reference evidence="11" key="1">
    <citation type="submission" date="2020-03" db="EMBL/GenBank/DDBJ databases">
        <title>Studies in the Genomics of Life Span.</title>
        <authorList>
            <person name="Glass D."/>
        </authorList>
    </citation>
    <scope>NUCLEOTIDE SEQUENCE</scope>
    <source>
        <strain evidence="11">SUZIE</strain>
        <tissue evidence="11">Muscle</tissue>
    </source>
</reference>
<dbReference type="PROSITE" id="PS51388">
    <property type="entry name" value="GED"/>
    <property type="match status" value="1"/>
</dbReference>
<keyword evidence="5 7" id="KW-0342">GTP-binding</keyword>
<dbReference type="GO" id="GO:0008017">
    <property type="term" value="F:microtubule binding"/>
    <property type="evidence" value="ECO:0007669"/>
    <property type="project" value="TreeGrafter"/>
</dbReference>
<comment type="subcellular location">
    <subcellularLocation>
        <location evidence="1">Cytoplasm</location>
    </subcellularLocation>
</comment>
<sequence>MCAWYSGYLLAELIPDAPLSSAVYNIRSIGERPVLKAPAPRRQKCDHWTACPPNSYAYRLLSGGGRNKYAKICFDDELLIGEKAGRVARGINIAIVDYITGKPIATQYFDMYEGDNSGPMAKFIRSAPVRSLLFMVTHDDGSTRLKADAKDAIEALGSKEIRNMKFRSSWVFLAAKGFELPSGIQREKGSGSLLCRQYEEKVRPCIDLIDALRALGVEQDLPLPAIAVIGDQSSGKSSVLEALSGVGLPRGSGIVTRCPLVLRMKKLGPEEAWQGKVSYLDVEVELAEAAQVEGEVNKAQNIIAGSGVGISDELISLEVSSPGVPDLTLIDLPGITRVAVGDQPADIGRQIKRLIRKYIQKQETINLVVVPSNVDIATTEALSMAQEEDPDGDRTIGILTKPDLVDKGTEDQVVDVVRNLVCHLKKGYMIVRCRGQQDIQTRLSLAEALQKEKAFFEDHPQFRVLLEEGKATIPCLAERLTSELIEHICKSLPLLENQIKDSIQKVTEELKAFGMDIPEEESERMFFLIDKINAFNQDINAVVQAEEVVGPEDIRLFTRLRKVFHKWSTLIEENFKKGYGTLHREIRKFENQYRGRELPGFVNYRTFETIIKEQLKSLEEPAVDMLHTVTASTQHPCHRGVLPDTDPGVREGPEAHGRSAGGSIQEPPVLPQLSVKINAFNQDINAVVQAEEVVGPEDIRLFTRLRKVFHKWSTLIEENFKKGYGTLHREIRKFENQYRGRELPGFVNYRTFETIIKEQLKSLEEPAVDMLHTVTDMVRLAFINVSEKNFAEFFNLHKTAKSQIEDIKAEQEKEAERSIRLHFQMEQIVYCQDQVYRGTLQSVREQEAQEEKSKKSGPRSLGSDEDSSMAEIFQHLSAYSKEAHNRISSLVPLIIQFFVLRTFGQRLQKAMLLLLQDKEACGWLLKERSTTSDQRRFLKERLSRLSQARRQLAKFPG</sequence>
<comment type="caution">
    <text evidence="11">The sequence shown here is derived from an EMBL/GenBank/DDBJ whole genome shotgun (WGS) entry which is preliminary data.</text>
</comment>
<keyword evidence="2" id="KW-0963">Cytoplasm</keyword>
<dbReference type="CDD" id="cd08771">
    <property type="entry name" value="DLP_1"/>
    <property type="match status" value="1"/>
</dbReference>
<dbReference type="InterPro" id="IPR000375">
    <property type="entry name" value="Dynamin_stalk"/>
</dbReference>
<evidence type="ECO:0000313" key="11">
    <source>
        <dbReference type="EMBL" id="MBZ3873492.1"/>
    </source>
</evidence>
<dbReference type="SMART" id="SM00053">
    <property type="entry name" value="DYNc"/>
    <property type="match status" value="1"/>
</dbReference>
<evidence type="ECO:0000256" key="3">
    <source>
        <dbReference type="ARBA" id="ARBA00022734"/>
    </source>
</evidence>
<dbReference type="GO" id="GO:0003924">
    <property type="term" value="F:GTPase activity"/>
    <property type="evidence" value="ECO:0007669"/>
    <property type="project" value="InterPro"/>
</dbReference>
<dbReference type="InterPro" id="IPR045063">
    <property type="entry name" value="Dynamin_N"/>
</dbReference>
<dbReference type="SUPFAM" id="SSF52540">
    <property type="entry name" value="P-loop containing nucleoside triphosphate hydrolases"/>
    <property type="match status" value="1"/>
</dbReference>
<dbReference type="InterPro" id="IPR003130">
    <property type="entry name" value="GED"/>
</dbReference>
<dbReference type="GO" id="GO:0005886">
    <property type="term" value="C:plasma membrane"/>
    <property type="evidence" value="ECO:0007669"/>
    <property type="project" value="TreeGrafter"/>
</dbReference>
<proteinExistence type="inferred from homology"/>
<evidence type="ECO:0000256" key="2">
    <source>
        <dbReference type="ARBA" id="ARBA00022490"/>
    </source>
</evidence>